<feature type="compositionally biased region" description="Acidic residues" evidence="1">
    <location>
        <begin position="288"/>
        <end position="320"/>
    </location>
</feature>
<evidence type="ECO:0000256" key="1">
    <source>
        <dbReference type="SAM" id="MobiDB-lite"/>
    </source>
</evidence>
<accession>H6QRY2</accession>
<feature type="compositionally biased region" description="Acidic residues" evidence="1">
    <location>
        <begin position="331"/>
        <end position="342"/>
    </location>
</feature>
<dbReference type="VEuPathDB" id="FungiDB:PGTG_21597"/>
<evidence type="ECO:0000313" key="3">
    <source>
        <dbReference type="Proteomes" id="UP000008783"/>
    </source>
</evidence>
<dbReference type="AlphaFoldDB" id="H6QRY2"/>
<reference evidence="3" key="1">
    <citation type="journal article" date="2011" name="Proc. Natl. Acad. Sci. U.S.A.">
        <title>Obligate biotrophy features unraveled by the genomic analysis of rust fungi.</title>
        <authorList>
            <person name="Duplessis S."/>
            <person name="Cuomo C.A."/>
            <person name="Lin Y.-C."/>
            <person name="Aerts A."/>
            <person name="Tisserant E."/>
            <person name="Veneault-Fourrey C."/>
            <person name="Joly D.L."/>
            <person name="Hacquard S."/>
            <person name="Amselem J."/>
            <person name="Cantarel B.L."/>
            <person name="Chiu R."/>
            <person name="Coutinho P.M."/>
            <person name="Feau N."/>
            <person name="Field M."/>
            <person name="Frey P."/>
            <person name="Gelhaye E."/>
            <person name="Goldberg J."/>
            <person name="Grabherr M.G."/>
            <person name="Kodira C.D."/>
            <person name="Kohler A."/>
            <person name="Kuees U."/>
            <person name="Lindquist E.A."/>
            <person name="Lucas S.M."/>
            <person name="Mago R."/>
            <person name="Mauceli E."/>
            <person name="Morin E."/>
            <person name="Murat C."/>
            <person name="Pangilinan J.L."/>
            <person name="Park R."/>
            <person name="Pearson M."/>
            <person name="Quesneville H."/>
            <person name="Rouhier N."/>
            <person name="Sakthikumar S."/>
            <person name="Salamov A.A."/>
            <person name="Schmutz J."/>
            <person name="Selles B."/>
            <person name="Shapiro H."/>
            <person name="Tanguay P."/>
            <person name="Tuskan G.A."/>
            <person name="Henrissat B."/>
            <person name="Van de Peer Y."/>
            <person name="Rouze P."/>
            <person name="Ellis J.G."/>
            <person name="Dodds P.N."/>
            <person name="Schein J.E."/>
            <person name="Zhong S."/>
            <person name="Hamelin R.C."/>
            <person name="Grigoriev I.V."/>
            <person name="Szabo L.J."/>
            <person name="Martin F."/>
        </authorList>
    </citation>
    <scope>NUCLEOTIDE SEQUENCE [LARGE SCALE GENOMIC DNA]</scope>
    <source>
        <strain evidence="3">CRL 75-36-700-3 / race SCCL</strain>
    </source>
</reference>
<protein>
    <submittedName>
        <fullName evidence="2">Uncharacterized protein</fullName>
    </submittedName>
</protein>
<proteinExistence type="predicted"/>
<feature type="region of interest" description="Disordered" evidence="1">
    <location>
        <begin position="244"/>
        <end position="342"/>
    </location>
</feature>
<feature type="compositionally biased region" description="Acidic residues" evidence="1">
    <location>
        <begin position="249"/>
        <end position="268"/>
    </location>
</feature>
<feature type="region of interest" description="Disordered" evidence="1">
    <location>
        <begin position="1"/>
        <end position="22"/>
    </location>
</feature>
<name>H6QRY2_PUCGT</name>
<feature type="compositionally biased region" description="Basic and acidic residues" evidence="1">
    <location>
        <begin position="321"/>
        <end position="330"/>
    </location>
</feature>
<sequence length="342" mass="39318">MKYNASRTLRLAASDTGNPSSTWEEDSASLYNSAHQIAALTTFTELATTSAYSYLKIDRELAQDMTLLIPAYNHFVHYLQYNRYKREQKEKGKASQEAAKKKFNKNRERLRNERRDFAIINKFPKQYRDILEPITAHSNDEKVEGKGFYKIKTLPYRSNNTNRFFRRLDIMMKNAAEQDPIAKSSRRRVRRLPKNPEMSSYKIAPKGLPIDFYHPKWYHNLVPAQQQSIPNQKALAFLPDANESLLPKDDDEAAEEEQGGNDDDEGEGIDLTQPSPDNSDDEFHVEGDAGDLYEEEDDGFVVNDGEEQDGSDDDDDDYDKAEDGGVKEDCQMDDIPECEEDW</sequence>
<dbReference type="InParanoid" id="H6QRY2"/>
<feature type="region of interest" description="Disordered" evidence="1">
    <location>
        <begin position="178"/>
        <end position="200"/>
    </location>
</feature>
<feature type="region of interest" description="Disordered" evidence="1">
    <location>
        <begin position="87"/>
        <end position="107"/>
    </location>
</feature>
<dbReference type="OrthoDB" id="2506388at2759"/>
<evidence type="ECO:0000313" key="2">
    <source>
        <dbReference type="EMBL" id="EHS63466.1"/>
    </source>
</evidence>
<dbReference type="HOGENOM" id="CLU_069873_0_0_1"/>
<dbReference type="KEGG" id="pgr:PGTG_21597"/>
<dbReference type="EMBL" id="DS178287">
    <property type="protein sequence ID" value="EHS63466.1"/>
    <property type="molecule type" value="Genomic_DNA"/>
</dbReference>
<keyword evidence="3" id="KW-1185">Reference proteome</keyword>
<organism evidence="2 3">
    <name type="scientific">Puccinia graminis f. sp. tritici (strain CRL 75-36-700-3 / race SCCL)</name>
    <name type="common">Black stem rust fungus</name>
    <dbReference type="NCBI Taxonomy" id="418459"/>
    <lineage>
        <taxon>Eukaryota</taxon>
        <taxon>Fungi</taxon>
        <taxon>Dikarya</taxon>
        <taxon>Basidiomycota</taxon>
        <taxon>Pucciniomycotina</taxon>
        <taxon>Pucciniomycetes</taxon>
        <taxon>Pucciniales</taxon>
        <taxon>Pucciniaceae</taxon>
        <taxon>Puccinia</taxon>
    </lineage>
</organism>
<dbReference type="GeneID" id="13543128"/>
<dbReference type="Proteomes" id="UP000008783">
    <property type="component" value="Unassembled WGS sequence"/>
</dbReference>
<feature type="compositionally biased region" description="Basic residues" evidence="1">
    <location>
        <begin position="184"/>
        <end position="193"/>
    </location>
</feature>
<dbReference type="RefSeq" id="XP_003889751.1">
    <property type="nucleotide sequence ID" value="XM_003889702.1"/>
</dbReference>
<gene>
    <name evidence="2" type="ORF">PGTG_21597</name>
</gene>